<sequence length="306" mass="35816">MIEELINEGQYSAALRELNDLSDEKTRLLRLVCLNALGEYQQAKTEGMLAKAKAGDTYYDVVAQYVMTLKETGDFEEAINILVEELSMPYIPYEYESTFNAAYDEILLAKQEVNYDLESKSQIFSTEEIELILQRDDVNEDLLYMALDQMQQLNIRMLIPSIRNYLRDPNKPPFAKTLMMELMIEQQIDEEFEVAKNNTYYDFNPSYMPLVLAQTAYMGIGKKLQSALEDENPTLLNQCVDYLEYYLYHIYPKEIYEEDFSVIAAALHYYVATLQNIEVDKDDIEIDYYVDFKDVERQILALREIE</sequence>
<evidence type="ECO:0008006" key="3">
    <source>
        <dbReference type="Google" id="ProtNLM"/>
    </source>
</evidence>
<gene>
    <name evidence="1" type="ORF">IV49_GL001118</name>
</gene>
<dbReference type="RefSeq" id="WP_031588638.1">
    <property type="nucleotide sequence ID" value="NZ_JNKN01000004.1"/>
</dbReference>
<dbReference type="PATRIC" id="fig|1410657.5.peg.1159"/>
<evidence type="ECO:0000313" key="2">
    <source>
        <dbReference type="Proteomes" id="UP000051841"/>
    </source>
</evidence>
<protein>
    <recommendedName>
        <fullName evidence="3">TPR repeat-containing protein</fullName>
    </recommendedName>
</protein>
<dbReference type="SUPFAM" id="SSF116965">
    <property type="entry name" value="Hypothetical protein MPN330"/>
    <property type="match status" value="1"/>
</dbReference>
<name>A0A0R2HL10_9FIRM</name>
<dbReference type="EMBL" id="JQBL01000003">
    <property type="protein sequence ID" value="KRN51045.1"/>
    <property type="molecule type" value="Genomic_DNA"/>
</dbReference>
<keyword evidence="2" id="KW-1185">Reference proteome</keyword>
<organism evidence="1 2">
    <name type="scientific">Kandleria vitulina DSM 20405</name>
    <dbReference type="NCBI Taxonomy" id="1410657"/>
    <lineage>
        <taxon>Bacteria</taxon>
        <taxon>Bacillati</taxon>
        <taxon>Bacillota</taxon>
        <taxon>Erysipelotrichia</taxon>
        <taxon>Erysipelotrichales</taxon>
        <taxon>Coprobacillaceae</taxon>
        <taxon>Kandleria</taxon>
    </lineage>
</organism>
<dbReference type="AlphaFoldDB" id="A0A0R2HL10"/>
<proteinExistence type="predicted"/>
<reference evidence="1 2" key="1">
    <citation type="journal article" date="2015" name="Genome Announc.">
        <title>Expanding the biotechnology potential of lactobacilli through comparative genomics of 213 strains and associated genera.</title>
        <authorList>
            <person name="Sun Z."/>
            <person name="Harris H.M."/>
            <person name="McCann A."/>
            <person name="Guo C."/>
            <person name="Argimon S."/>
            <person name="Zhang W."/>
            <person name="Yang X."/>
            <person name="Jeffery I.B."/>
            <person name="Cooney J.C."/>
            <person name="Kagawa T.F."/>
            <person name="Liu W."/>
            <person name="Song Y."/>
            <person name="Salvetti E."/>
            <person name="Wrobel A."/>
            <person name="Rasinkangas P."/>
            <person name="Parkhill J."/>
            <person name="Rea M.C."/>
            <person name="O'Sullivan O."/>
            <person name="Ritari J."/>
            <person name="Douillard F.P."/>
            <person name="Paul Ross R."/>
            <person name="Yang R."/>
            <person name="Briner A.E."/>
            <person name="Felis G.E."/>
            <person name="de Vos W.M."/>
            <person name="Barrangou R."/>
            <person name="Klaenhammer T.R."/>
            <person name="Caufield P.W."/>
            <person name="Cui Y."/>
            <person name="Zhang H."/>
            <person name="O'Toole P.W."/>
        </authorList>
    </citation>
    <scope>NUCLEOTIDE SEQUENCE [LARGE SCALE GENOMIC DNA]</scope>
    <source>
        <strain evidence="1 2">DSM 20405</strain>
    </source>
</reference>
<dbReference type="Proteomes" id="UP000051841">
    <property type="component" value="Unassembled WGS sequence"/>
</dbReference>
<comment type="caution">
    <text evidence="1">The sequence shown here is derived from an EMBL/GenBank/DDBJ whole genome shotgun (WGS) entry which is preliminary data.</text>
</comment>
<evidence type="ECO:0000313" key="1">
    <source>
        <dbReference type="EMBL" id="KRN51045.1"/>
    </source>
</evidence>
<accession>A0A0R2HL10</accession>